<reference evidence="1 2" key="1">
    <citation type="submission" date="2016-10" db="EMBL/GenBank/DDBJ databases">
        <authorList>
            <person name="Varghese N."/>
            <person name="Submissions S."/>
        </authorList>
    </citation>
    <scope>NUCLEOTIDE SEQUENCE [LARGE SCALE GENOMIC DNA]</scope>
    <source>
        <strain evidence="1 2">CBMB27</strain>
    </source>
</reference>
<feature type="non-terminal residue" evidence="1">
    <location>
        <position position="90"/>
    </location>
</feature>
<organism evidence="1 2">
    <name type="scientific">Methylobacterium phyllosphaerae</name>
    <dbReference type="NCBI Taxonomy" id="418223"/>
    <lineage>
        <taxon>Bacteria</taxon>
        <taxon>Pseudomonadati</taxon>
        <taxon>Pseudomonadota</taxon>
        <taxon>Alphaproteobacteria</taxon>
        <taxon>Hyphomicrobiales</taxon>
        <taxon>Methylobacteriaceae</taxon>
        <taxon>Methylobacterium</taxon>
    </lineage>
</organism>
<protein>
    <submittedName>
        <fullName evidence="1">Polysaccharide export outer membrane protein</fullName>
    </submittedName>
</protein>
<evidence type="ECO:0000313" key="1">
    <source>
        <dbReference type="EMBL" id="SFH77723.1"/>
    </source>
</evidence>
<proteinExistence type="predicted"/>
<gene>
    <name evidence="1" type="ORF">SAMN05192567_16113</name>
</gene>
<dbReference type="EMBL" id="FOPK01000061">
    <property type="protein sequence ID" value="SFH77723.1"/>
    <property type="molecule type" value="Genomic_DNA"/>
</dbReference>
<name>A0AAE8HYH7_9HYPH</name>
<evidence type="ECO:0000313" key="2">
    <source>
        <dbReference type="Proteomes" id="UP000199140"/>
    </source>
</evidence>
<sequence length="90" mass="9281">MLNEDDFAVLAVPAGVWLTRYGHLGRHGLGTGSAIPMGNIWMRKLPLVLLAVTAMSGCTYLPAAGPTASAIQAGAEVATADGGLLARYEI</sequence>
<dbReference type="Proteomes" id="UP000199140">
    <property type="component" value="Unassembled WGS sequence"/>
</dbReference>
<comment type="caution">
    <text evidence="1">The sequence shown here is derived from an EMBL/GenBank/DDBJ whole genome shotgun (WGS) entry which is preliminary data.</text>
</comment>
<dbReference type="AlphaFoldDB" id="A0AAE8HYH7"/>
<accession>A0AAE8HYH7</accession>